<dbReference type="RefSeq" id="WP_388630308.1">
    <property type="nucleotide sequence ID" value="NZ_JBIAUT010000009.1"/>
</dbReference>
<dbReference type="Proteomes" id="UP001602123">
    <property type="component" value="Unassembled WGS sequence"/>
</dbReference>
<evidence type="ECO:0000313" key="2">
    <source>
        <dbReference type="Proteomes" id="UP001602123"/>
    </source>
</evidence>
<protein>
    <submittedName>
        <fullName evidence="1">Uncharacterized protein</fullName>
    </submittedName>
</protein>
<gene>
    <name evidence="1" type="ORF">ACFYZM_23250</name>
</gene>
<evidence type="ECO:0000313" key="1">
    <source>
        <dbReference type="EMBL" id="MFF4219180.1"/>
    </source>
</evidence>
<proteinExistence type="predicted"/>
<accession>A0ABW6U316</accession>
<keyword evidence="2" id="KW-1185">Reference proteome</keyword>
<comment type="caution">
    <text evidence="1">The sequence shown here is derived from an EMBL/GenBank/DDBJ whole genome shotgun (WGS) entry which is preliminary data.</text>
</comment>
<organism evidence="1 2">
    <name type="scientific">Streptomyces nondiastaticus</name>
    <dbReference type="NCBI Taxonomy" id="3154512"/>
    <lineage>
        <taxon>Bacteria</taxon>
        <taxon>Bacillati</taxon>
        <taxon>Actinomycetota</taxon>
        <taxon>Actinomycetes</taxon>
        <taxon>Kitasatosporales</taxon>
        <taxon>Streptomycetaceae</taxon>
        <taxon>Streptomyces</taxon>
    </lineage>
</organism>
<name>A0ABW6U316_9ACTN</name>
<sequence length="263" mass="28449">MSDPARRTRSEELLLARISAAAGRARLGRRRATYMTAAHTARRAHTAHTAHVTALIGRGIRGLLTLVHPGRPAGPTRAANARDAARLDLYENGLTVAVKHRIHVVRYDTTSISMARTEPAHPGGGGRGGATCALTDVDGRRVMLRAWPEHGDAPAWWSQIEQGVIRAQLPRALASLAEGERLAFGAVRLTREEIGWGDVRAEWPRVRRLRTGPGAVGLDIDGTWHELGPEGPGITNLPVLRALVERLGQGPGERFHHDVNGST</sequence>
<reference evidence="1 2" key="1">
    <citation type="submission" date="2024-10" db="EMBL/GenBank/DDBJ databases">
        <title>The Natural Products Discovery Center: Release of the First 8490 Sequenced Strains for Exploring Actinobacteria Biosynthetic Diversity.</title>
        <authorList>
            <person name="Kalkreuter E."/>
            <person name="Kautsar S.A."/>
            <person name="Yang D."/>
            <person name="Bader C.D."/>
            <person name="Teijaro C.N."/>
            <person name="Fluegel L."/>
            <person name="Davis C.M."/>
            <person name="Simpson J.R."/>
            <person name="Lauterbach L."/>
            <person name="Steele A.D."/>
            <person name="Gui C."/>
            <person name="Meng S."/>
            <person name="Li G."/>
            <person name="Viehrig K."/>
            <person name="Ye F."/>
            <person name="Su P."/>
            <person name="Kiefer A.F."/>
            <person name="Nichols A."/>
            <person name="Cepeda A.J."/>
            <person name="Yan W."/>
            <person name="Fan B."/>
            <person name="Jiang Y."/>
            <person name="Adhikari A."/>
            <person name="Zheng C.-J."/>
            <person name="Schuster L."/>
            <person name="Cowan T.M."/>
            <person name="Smanski M.J."/>
            <person name="Chevrette M.G."/>
            <person name="De Carvalho L.P.S."/>
            <person name="Shen B."/>
        </authorList>
    </citation>
    <scope>NUCLEOTIDE SEQUENCE [LARGE SCALE GENOMIC DNA]</scope>
    <source>
        <strain evidence="1 2">NPDC001650</strain>
    </source>
</reference>
<dbReference type="EMBL" id="JBIAUT010000009">
    <property type="protein sequence ID" value="MFF4219180.1"/>
    <property type="molecule type" value="Genomic_DNA"/>
</dbReference>